<dbReference type="AlphaFoldDB" id="A0A175WG31"/>
<comment type="caution">
    <text evidence="3">The sequence shown here is derived from an EMBL/GenBank/DDBJ whole genome shotgun (WGS) entry which is preliminary data.</text>
</comment>
<protein>
    <recommendedName>
        <fullName evidence="2">GIT Spa2 homology (SHD) domain-containing protein</fullName>
    </recommendedName>
</protein>
<evidence type="ECO:0000256" key="1">
    <source>
        <dbReference type="SAM" id="MobiDB-lite"/>
    </source>
</evidence>
<evidence type="ECO:0000313" key="4">
    <source>
        <dbReference type="Proteomes" id="UP000078237"/>
    </source>
</evidence>
<dbReference type="Pfam" id="PF08518">
    <property type="entry name" value="GIT_SHD"/>
    <property type="match status" value="1"/>
</dbReference>
<dbReference type="SMART" id="SM00555">
    <property type="entry name" value="GIT"/>
    <property type="match status" value="1"/>
</dbReference>
<dbReference type="VEuPathDB" id="FungiDB:MMYC01_201238"/>
<feature type="domain" description="GIT Spa2 homology (SHD)" evidence="2">
    <location>
        <begin position="368"/>
        <end position="398"/>
    </location>
</feature>
<evidence type="ECO:0000259" key="2">
    <source>
        <dbReference type="SMART" id="SM00555"/>
    </source>
</evidence>
<feature type="region of interest" description="Disordered" evidence="1">
    <location>
        <begin position="450"/>
        <end position="480"/>
    </location>
</feature>
<gene>
    <name evidence="3" type="ORF">MMYC01_201238</name>
</gene>
<feature type="region of interest" description="Disordered" evidence="1">
    <location>
        <begin position="219"/>
        <end position="242"/>
    </location>
</feature>
<dbReference type="InterPro" id="IPR013724">
    <property type="entry name" value="GIT_SHD"/>
</dbReference>
<keyword evidence="4" id="KW-1185">Reference proteome</keyword>
<name>A0A175WG31_9PEZI</name>
<evidence type="ECO:0000313" key="3">
    <source>
        <dbReference type="EMBL" id="KXX82492.1"/>
    </source>
</evidence>
<reference evidence="3 4" key="1">
    <citation type="journal article" date="2016" name="Genome Announc.">
        <title>Genome Sequence of Madurella mycetomatis mm55, Isolated from a Human Mycetoma Case in Sudan.</title>
        <authorList>
            <person name="Smit S."/>
            <person name="Derks M.F."/>
            <person name="Bervoets S."/>
            <person name="Fahal A."/>
            <person name="van Leeuwen W."/>
            <person name="van Belkum A."/>
            <person name="van de Sande W.W."/>
        </authorList>
    </citation>
    <scope>NUCLEOTIDE SEQUENCE [LARGE SCALE GENOMIC DNA]</scope>
    <source>
        <strain evidence="4">mm55</strain>
    </source>
</reference>
<dbReference type="Proteomes" id="UP000078237">
    <property type="component" value="Unassembled WGS sequence"/>
</dbReference>
<dbReference type="OrthoDB" id="5588096at2759"/>
<feature type="region of interest" description="Disordered" evidence="1">
    <location>
        <begin position="305"/>
        <end position="326"/>
    </location>
</feature>
<dbReference type="EMBL" id="LCTW02000013">
    <property type="protein sequence ID" value="KXX82492.1"/>
    <property type="molecule type" value="Genomic_DNA"/>
</dbReference>
<sequence length="480" mass="52275">MIMQFKLTRITTAIAHLLGAAEPISATAHTAFPPGEAGGQKRATRVRYELTNACSCLQQLLRVLDRLDGVPRHRKELVEIRQLAAVLGAGSLVFSHLEAALLDIKALNDCGGDLGVLRNARHLAQGDVWEMLRGLQDFGRSICTSEIRVAESHKNLQAAVSAILRKDNKLSTEIKALYPDPEAGLGRIDQADTVRKTTEGSELGSPSVDAWVTLVVPGDVDDSDDESLGPPTPTSSEFPSTPEARLANLADVLSVDAIIVPIADLERPNRSVDQGSGTQPLLDSNSLEVITVSRDDVAFSPLQDLHSSRHVDRSPPPSQQPSSETTLSAETVFQLPEAAVLDFFRRAILVSPFAHQFASKEAAASAETRDKMSRLTRHQFRELYTDLYDELVRRNVNHRNITRGDALRVSPAVPGGLHRRRIEARTRLTALDDKQIQSVIAALLEELAARSQRRPDSEEPSRAPAVPALTARLSAVQADS</sequence>
<accession>A0A175WG31</accession>
<organism evidence="3 4">
    <name type="scientific">Madurella mycetomatis</name>
    <dbReference type="NCBI Taxonomy" id="100816"/>
    <lineage>
        <taxon>Eukaryota</taxon>
        <taxon>Fungi</taxon>
        <taxon>Dikarya</taxon>
        <taxon>Ascomycota</taxon>
        <taxon>Pezizomycotina</taxon>
        <taxon>Sordariomycetes</taxon>
        <taxon>Sordariomycetidae</taxon>
        <taxon>Sordariales</taxon>
        <taxon>Sordariales incertae sedis</taxon>
        <taxon>Madurella</taxon>
    </lineage>
</organism>
<proteinExistence type="predicted"/>